<name>A0A9D4NH77_DREPO</name>
<keyword evidence="5" id="KW-1185">Reference proteome</keyword>
<organism evidence="4 5">
    <name type="scientific">Dreissena polymorpha</name>
    <name type="common">Zebra mussel</name>
    <name type="synonym">Mytilus polymorpha</name>
    <dbReference type="NCBI Taxonomy" id="45954"/>
    <lineage>
        <taxon>Eukaryota</taxon>
        <taxon>Metazoa</taxon>
        <taxon>Spiralia</taxon>
        <taxon>Lophotrochozoa</taxon>
        <taxon>Mollusca</taxon>
        <taxon>Bivalvia</taxon>
        <taxon>Autobranchia</taxon>
        <taxon>Heteroconchia</taxon>
        <taxon>Euheterodonta</taxon>
        <taxon>Imparidentia</taxon>
        <taxon>Neoheterodontei</taxon>
        <taxon>Myida</taxon>
        <taxon>Dreissenoidea</taxon>
        <taxon>Dreissenidae</taxon>
        <taxon>Dreissena</taxon>
    </lineage>
</organism>
<accession>A0A9D4NH77</accession>
<keyword evidence="2" id="KW-1133">Transmembrane helix</keyword>
<comment type="caution">
    <text evidence="4">The sequence shown here is derived from an EMBL/GenBank/DDBJ whole genome shotgun (WGS) entry which is preliminary data.</text>
</comment>
<keyword evidence="3" id="KW-0732">Signal</keyword>
<keyword evidence="2" id="KW-0812">Transmembrane</keyword>
<reference evidence="4" key="2">
    <citation type="submission" date="2020-11" db="EMBL/GenBank/DDBJ databases">
        <authorList>
            <person name="McCartney M.A."/>
            <person name="Auch B."/>
            <person name="Kono T."/>
            <person name="Mallez S."/>
            <person name="Becker A."/>
            <person name="Gohl D.M."/>
            <person name="Silverstein K.A.T."/>
            <person name="Koren S."/>
            <person name="Bechman K.B."/>
            <person name="Herman A."/>
            <person name="Abrahante J.E."/>
            <person name="Garbe J."/>
        </authorList>
    </citation>
    <scope>NUCLEOTIDE SEQUENCE</scope>
    <source>
        <strain evidence="4">Duluth1</strain>
        <tissue evidence="4">Whole animal</tissue>
    </source>
</reference>
<feature type="compositionally biased region" description="Low complexity" evidence="1">
    <location>
        <begin position="177"/>
        <end position="212"/>
    </location>
</feature>
<feature type="region of interest" description="Disordered" evidence="1">
    <location>
        <begin position="237"/>
        <end position="306"/>
    </location>
</feature>
<feature type="region of interest" description="Disordered" evidence="1">
    <location>
        <begin position="177"/>
        <end position="219"/>
    </location>
</feature>
<proteinExistence type="predicted"/>
<protein>
    <submittedName>
        <fullName evidence="4">Uncharacterized protein</fullName>
    </submittedName>
</protein>
<dbReference type="AlphaFoldDB" id="A0A9D4NH77"/>
<gene>
    <name evidence="4" type="ORF">DPMN_017301</name>
</gene>
<sequence length="306" mass="33821">MCTLNSAQLFLLVVLGLQHVLADVNCTYIDSLGQHRTKTCKVACCDTPHQDLCCGPKDLAWIAIAGVFSFIFVVAVIAVIIHCCAVRRRHSYDLIKTDYSYPYGSTGDTNVVVVTPAYPWDTDMGNQPPAGRVEVNVEPYYPDDTEPHVVHVVPDVQPFYPAGRVDPYFNPDIQPYNPNTEPYNPNTEPYNPNTEPYNPNTEPYNPNTEPYNSQPDMEPYYPQPDVAPYTPDIAPFSGNNEPYNDTGPYRGYYDPAGMVGPHGGDNAPYGHDSEPYGGQPAGYAGDDTEPYGEQPAGYAEDDNSPY</sequence>
<feature type="transmembrane region" description="Helical" evidence="2">
    <location>
        <begin position="59"/>
        <end position="86"/>
    </location>
</feature>
<feature type="chain" id="PRO_5038757042" evidence="3">
    <location>
        <begin position="23"/>
        <end position="306"/>
    </location>
</feature>
<evidence type="ECO:0000256" key="3">
    <source>
        <dbReference type="SAM" id="SignalP"/>
    </source>
</evidence>
<evidence type="ECO:0000313" key="5">
    <source>
        <dbReference type="Proteomes" id="UP000828390"/>
    </source>
</evidence>
<evidence type="ECO:0000256" key="2">
    <source>
        <dbReference type="SAM" id="Phobius"/>
    </source>
</evidence>
<evidence type="ECO:0000256" key="1">
    <source>
        <dbReference type="SAM" id="MobiDB-lite"/>
    </source>
</evidence>
<reference evidence="4" key="1">
    <citation type="journal article" date="2019" name="bioRxiv">
        <title>The Genome of the Zebra Mussel, Dreissena polymorpha: A Resource for Invasive Species Research.</title>
        <authorList>
            <person name="McCartney M.A."/>
            <person name="Auch B."/>
            <person name="Kono T."/>
            <person name="Mallez S."/>
            <person name="Zhang Y."/>
            <person name="Obille A."/>
            <person name="Becker A."/>
            <person name="Abrahante J.E."/>
            <person name="Garbe J."/>
            <person name="Badalamenti J.P."/>
            <person name="Herman A."/>
            <person name="Mangelson H."/>
            <person name="Liachko I."/>
            <person name="Sullivan S."/>
            <person name="Sone E.D."/>
            <person name="Koren S."/>
            <person name="Silverstein K.A.T."/>
            <person name="Beckman K.B."/>
            <person name="Gohl D.M."/>
        </authorList>
    </citation>
    <scope>NUCLEOTIDE SEQUENCE</scope>
    <source>
        <strain evidence="4">Duluth1</strain>
        <tissue evidence="4">Whole animal</tissue>
    </source>
</reference>
<evidence type="ECO:0000313" key="4">
    <source>
        <dbReference type="EMBL" id="KAH3893157.1"/>
    </source>
</evidence>
<keyword evidence="2" id="KW-0472">Membrane</keyword>
<dbReference type="Proteomes" id="UP000828390">
    <property type="component" value="Unassembled WGS sequence"/>
</dbReference>
<dbReference type="EMBL" id="JAIWYP010000001">
    <property type="protein sequence ID" value="KAH3893157.1"/>
    <property type="molecule type" value="Genomic_DNA"/>
</dbReference>
<feature type="signal peptide" evidence="3">
    <location>
        <begin position="1"/>
        <end position="22"/>
    </location>
</feature>